<dbReference type="InterPro" id="IPR029058">
    <property type="entry name" value="AB_hydrolase_fold"/>
</dbReference>
<comment type="caution">
    <text evidence="2">The sequence shown here is derived from an EMBL/GenBank/DDBJ whole genome shotgun (WGS) entry which is preliminary data.</text>
</comment>
<protein>
    <recommendedName>
        <fullName evidence="1">Dienelactone hydrolase domain-containing protein</fullName>
    </recommendedName>
</protein>
<evidence type="ECO:0000313" key="3">
    <source>
        <dbReference type="Proteomes" id="UP001388673"/>
    </source>
</evidence>
<dbReference type="Pfam" id="PF01738">
    <property type="entry name" value="DLH"/>
    <property type="match status" value="1"/>
</dbReference>
<gene>
    <name evidence="2" type="ORF">IAR55_006388</name>
</gene>
<dbReference type="GeneID" id="92183646"/>
<accession>A0AAW0YT66</accession>
<dbReference type="PANTHER" id="PTHR47668:SF1">
    <property type="entry name" value="DIENELACTONE HYDROLASE DOMAIN-CONTAINING PROTEIN-RELATED"/>
    <property type="match status" value="1"/>
</dbReference>
<dbReference type="SUPFAM" id="SSF53474">
    <property type="entry name" value="alpha/beta-Hydrolases"/>
    <property type="match status" value="1"/>
</dbReference>
<dbReference type="Gene3D" id="3.40.50.1820">
    <property type="entry name" value="alpha/beta hydrolase"/>
    <property type="match status" value="1"/>
</dbReference>
<name>A0AAW0YT66_9TREE</name>
<dbReference type="AlphaFoldDB" id="A0AAW0YT66"/>
<dbReference type="GO" id="GO:0016787">
    <property type="term" value="F:hydrolase activity"/>
    <property type="evidence" value="ECO:0007669"/>
    <property type="project" value="InterPro"/>
</dbReference>
<organism evidence="2 3">
    <name type="scientific">Kwoniella newhampshirensis</name>
    <dbReference type="NCBI Taxonomy" id="1651941"/>
    <lineage>
        <taxon>Eukaryota</taxon>
        <taxon>Fungi</taxon>
        <taxon>Dikarya</taxon>
        <taxon>Basidiomycota</taxon>
        <taxon>Agaricomycotina</taxon>
        <taxon>Tremellomycetes</taxon>
        <taxon>Tremellales</taxon>
        <taxon>Cryptococcaceae</taxon>
        <taxon>Kwoniella</taxon>
    </lineage>
</organism>
<dbReference type="Proteomes" id="UP001388673">
    <property type="component" value="Unassembled WGS sequence"/>
</dbReference>
<sequence length="250" mass="27233">MNTDQACACNPVAHHDYDAKGTWIEGGLNGLKTYHSPATGGTSKKAILLLYDVFGFCPQNYQGADMMASNGFDVYIPDVFKGGALDFKQVRSAEASEKQKIVQAFLSDFPGKCEAQVKPVQDLITTLREKGYTKVGALGLCWGGSMVTYVPELDAMAMAHPARYGVTAAGAEKLNSPTCLLPSANEDEAQMKEFHNAMLTKPVGPQCVLKFYSDCPHGWLAARGDLTLDKGKQKFEEAYHDIITFFTNVL</sequence>
<proteinExistence type="predicted"/>
<dbReference type="KEGG" id="kne:92183646"/>
<dbReference type="RefSeq" id="XP_066799765.1">
    <property type="nucleotide sequence ID" value="XM_066949471.1"/>
</dbReference>
<evidence type="ECO:0000259" key="1">
    <source>
        <dbReference type="Pfam" id="PF01738"/>
    </source>
</evidence>
<keyword evidence="3" id="KW-1185">Reference proteome</keyword>
<reference evidence="2 3" key="1">
    <citation type="journal article" date="2024" name="bioRxiv">
        <title>Comparative genomics of Cryptococcus and Kwoniella reveals pathogenesis evolution and contrasting karyotype dynamics via intercentromeric recombination or chromosome fusion.</title>
        <authorList>
            <person name="Coelho M.A."/>
            <person name="David-Palma M."/>
            <person name="Shea T."/>
            <person name="Bowers K."/>
            <person name="McGinley-Smith S."/>
            <person name="Mohammad A.W."/>
            <person name="Gnirke A."/>
            <person name="Yurkov A.M."/>
            <person name="Nowrousian M."/>
            <person name="Sun S."/>
            <person name="Cuomo C.A."/>
            <person name="Heitman J."/>
        </authorList>
    </citation>
    <scope>NUCLEOTIDE SEQUENCE [LARGE SCALE GENOMIC DNA]</scope>
    <source>
        <strain evidence="2 3">CBS 13917</strain>
    </source>
</reference>
<dbReference type="EMBL" id="JBCAWK010000013">
    <property type="protein sequence ID" value="KAK8844541.1"/>
    <property type="molecule type" value="Genomic_DNA"/>
</dbReference>
<dbReference type="PANTHER" id="PTHR47668">
    <property type="entry name" value="DIENELACTONE HYDROLASE FAMILY PROTEIN (AFU_ORTHOLOGUE AFUA_6G01940)"/>
    <property type="match status" value="1"/>
</dbReference>
<feature type="domain" description="Dienelactone hydrolase" evidence="1">
    <location>
        <begin position="41"/>
        <end position="249"/>
    </location>
</feature>
<dbReference type="InterPro" id="IPR002925">
    <property type="entry name" value="Dienelactn_hydro"/>
</dbReference>
<evidence type="ECO:0000313" key="2">
    <source>
        <dbReference type="EMBL" id="KAK8844541.1"/>
    </source>
</evidence>